<keyword evidence="4" id="KW-1185">Reference proteome</keyword>
<proteinExistence type="predicted"/>
<name>A0ABW5DNV5_9PROT</name>
<accession>A0ABW5DNV5</accession>
<dbReference type="EMBL" id="JBHUIP010000005">
    <property type="protein sequence ID" value="MFD2262807.1"/>
    <property type="molecule type" value="Genomic_DNA"/>
</dbReference>
<dbReference type="InterPro" id="IPR057727">
    <property type="entry name" value="WCX_dom"/>
</dbReference>
<sequence length="310" mass="35041">MSEKRRSDKLPREKILLLYQRLTMSPQKHFQKALAAELECSPQTIARLVDTIEVHIGKDASIERGIENKKRFYRYQSEAQKNGLGFDFEELHYLAVCRDFAASQLPPPVAQRIDKTLRDLALQLSEGEALQPRSGAVGFRSKGYIDYQPHQPTINALRLAIENQRVCDVVYRAMGRAENKSYRYAPGRILAMNGTLYVQGYQMDEGSLQKGRPTTLSLHRISVLSPTGEHFSFNAADDEACSFGLNWHPPKRIRVEVSAQAADYVRDRIWSADQTVDEHDDGSLSLTVTTTSEKELNAWIWSFGGLAHVA</sequence>
<reference evidence="4" key="1">
    <citation type="journal article" date="2019" name="Int. J. Syst. Evol. Microbiol.">
        <title>The Global Catalogue of Microorganisms (GCM) 10K type strain sequencing project: providing services to taxonomists for standard genome sequencing and annotation.</title>
        <authorList>
            <consortium name="The Broad Institute Genomics Platform"/>
            <consortium name="The Broad Institute Genome Sequencing Center for Infectious Disease"/>
            <person name="Wu L."/>
            <person name="Ma J."/>
        </authorList>
    </citation>
    <scope>NUCLEOTIDE SEQUENCE [LARGE SCALE GENOMIC DNA]</scope>
    <source>
        <strain evidence="4">CGMCC 1.19062</strain>
    </source>
</reference>
<dbReference type="Proteomes" id="UP001597295">
    <property type="component" value="Unassembled WGS sequence"/>
</dbReference>
<dbReference type="PANTHER" id="PTHR34580">
    <property type="match status" value="1"/>
</dbReference>
<evidence type="ECO:0000259" key="1">
    <source>
        <dbReference type="Pfam" id="PF13280"/>
    </source>
</evidence>
<evidence type="ECO:0000259" key="2">
    <source>
        <dbReference type="Pfam" id="PF25583"/>
    </source>
</evidence>
<comment type="caution">
    <text evidence="3">The sequence shown here is derived from an EMBL/GenBank/DDBJ whole genome shotgun (WGS) entry which is preliminary data.</text>
</comment>
<dbReference type="PANTHER" id="PTHR34580:SF1">
    <property type="entry name" value="PROTEIN PAFC"/>
    <property type="match status" value="1"/>
</dbReference>
<feature type="domain" description="WCX" evidence="2">
    <location>
        <begin position="251"/>
        <end position="309"/>
    </location>
</feature>
<dbReference type="Pfam" id="PF25583">
    <property type="entry name" value="WCX"/>
    <property type="match status" value="1"/>
</dbReference>
<dbReference type="PROSITE" id="PS52050">
    <property type="entry name" value="WYL"/>
    <property type="match status" value="1"/>
</dbReference>
<organism evidence="3 4">
    <name type="scientific">Lacibacterium aquatile</name>
    <dbReference type="NCBI Taxonomy" id="1168082"/>
    <lineage>
        <taxon>Bacteria</taxon>
        <taxon>Pseudomonadati</taxon>
        <taxon>Pseudomonadota</taxon>
        <taxon>Alphaproteobacteria</taxon>
        <taxon>Rhodospirillales</taxon>
        <taxon>Rhodospirillaceae</taxon>
    </lineage>
</organism>
<dbReference type="Pfam" id="PF13280">
    <property type="entry name" value="WYL"/>
    <property type="match status" value="1"/>
</dbReference>
<dbReference type="InterPro" id="IPR051534">
    <property type="entry name" value="CBASS_pafABC_assoc_protein"/>
</dbReference>
<evidence type="ECO:0000313" key="4">
    <source>
        <dbReference type="Proteomes" id="UP001597295"/>
    </source>
</evidence>
<dbReference type="InterPro" id="IPR026881">
    <property type="entry name" value="WYL_dom"/>
</dbReference>
<feature type="domain" description="WYL" evidence="1">
    <location>
        <begin position="153"/>
        <end position="223"/>
    </location>
</feature>
<gene>
    <name evidence="3" type="ORF">ACFSM5_07895</name>
</gene>
<evidence type="ECO:0000313" key="3">
    <source>
        <dbReference type="EMBL" id="MFD2262807.1"/>
    </source>
</evidence>
<protein>
    <submittedName>
        <fullName evidence="3">Helix-turn-helix transcriptional regulator</fullName>
    </submittedName>
</protein>
<dbReference type="RefSeq" id="WP_379875774.1">
    <property type="nucleotide sequence ID" value="NZ_JBHUIP010000005.1"/>
</dbReference>